<evidence type="ECO:0000256" key="16">
    <source>
        <dbReference type="SAM" id="SignalP"/>
    </source>
</evidence>
<evidence type="ECO:0000256" key="12">
    <source>
        <dbReference type="ARBA" id="ARBA00023033"/>
    </source>
</evidence>
<comment type="cofactor">
    <cofactor evidence="1 14">
        <name>heme</name>
        <dbReference type="ChEBI" id="CHEBI:30413"/>
    </cofactor>
</comment>
<dbReference type="GO" id="GO:0005506">
    <property type="term" value="F:iron ion binding"/>
    <property type="evidence" value="ECO:0007669"/>
    <property type="project" value="InterPro"/>
</dbReference>
<evidence type="ECO:0000256" key="3">
    <source>
        <dbReference type="ARBA" id="ARBA00004174"/>
    </source>
</evidence>
<keyword evidence="9" id="KW-0492">Microsome</keyword>
<evidence type="ECO:0000256" key="4">
    <source>
        <dbReference type="ARBA" id="ARBA00004406"/>
    </source>
</evidence>
<evidence type="ECO:0000256" key="13">
    <source>
        <dbReference type="ARBA" id="ARBA00023136"/>
    </source>
</evidence>
<dbReference type="PANTHER" id="PTHR24291">
    <property type="entry name" value="CYTOCHROME P450 FAMILY 4"/>
    <property type="match status" value="1"/>
</dbReference>
<evidence type="ECO:0000256" key="10">
    <source>
        <dbReference type="ARBA" id="ARBA00023002"/>
    </source>
</evidence>
<feature type="chain" id="PRO_5013005405" description="Cytochrome P450" evidence="16">
    <location>
        <begin position="25"/>
        <end position="487"/>
    </location>
</feature>
<keyword evidence="16" id="KW-0732">Signal</keyword>
<evidence type="ECO:0000256" key="14">
    <source>
        <dbReference type="PIRSR" id="PIRSR602401-1"/>
    </source>
</evidence>
<keyword evidence="12 15" id="KW-0503">Monooxygenase</keyword>
<evidence type="ECO:0000313" key="17">
    <source>
        <dbReference type="EMBL" id="JAV83849.1"/>
    </source>
</evidence>
<feature type="binding site" description="axial binding residue" evidence="14">
    <location>
        <position position="434"/>
    </location>
    <ligand>
        <name>heme</name>
        <dbReference type="ChEBI" id="CHEBI:30413"/>
    </ligand>
    <ligandPart>
        <name>Fe</name>
        <dbReference type="ChEBI" id="CHEBI:18248"/>
    </ligandPart>
</feature>
<evidence type="ECO:0000256" key="8">
    <source>
        <dbReference type="ARBA" id="ARBA00022824"/>
    </source>
</evidence>
<evidence type="ECO:0000256" key="1">
    <source>
        <dbReference type="ARBA" id="ARBA00001971"/>
    </source>
</evidence>
<comment type="subcellular location">
    <subcellularLocation>
        <location evidence="4">Endoplasmic reticulum membrane</location>
        <topology evidence="4">Peripheral membrane protein</topology>
    </subcellularLocation>
    <subcellularLocation>
        <location evidence="3">Microsome membrane</location>
        <topology evidence="3">Peripheral membrane protein</topology>
    </subcellularLocation>
</comment>
<evidence type="ECO:0008006" key="18">
    <source>
        <dbReference type="Google" id="ProtNLM"/>
    </source>
</evidence>
<dbReference type="InterPro" id="IPR002401">
    <property type="entry name" value="Cyt_P450_E_grp-I"/>
</dbReference>
<proteinExistence type="inferred from homology"/>
<evidence type="ECO:0000256" key="6">
    <source>
        <dbReference type="ARBA" id="ARBA00022617"/>
    </source>
</evidence>
<keyword evidence="7 14" id="KW-0479">Metal-binding</keyword>
<evidence type="ECO:0000256" key="2">
    <source>
        <dbReference type="ARBA" id="ARBA00003690"/>
    </source>
</evidence>
<dbReference type="AlphaFoldDB" id="A0A1Y1MDF4"/>
<evidence type="ECO:0000256" key="5">
    <source>
        <dbReference type="ARBA" id="ARBA00010617"/>
    </source>
</evidence>
<keyword evidence="13" id="KW-0472">Membrane</keyword>
<keyword evidence="10 15" id="KW-0560">Oxidoreductase</keyword>
<accession>A0A1Y1MDF4</accession>
<dbReference type="InterPro" id="IPR017972">
    <property type="entry name" value="Cyt_P450_CS"/>
</dbReference>
<keyword evidence="6 14" id="KW-0349">Heme</keyword>
<dbReference type="EMBL" id="GEZM01034256">
    <property type="protein sequence ID" value="JAV83849.1"/>
    <property type="molecule type" value="Transcribed_RNA"/>
</dbReference>
<dbReference type="PROSITE" id="PS00086">
    <property type="entry name" value="CYTOCHROME_P450"/>
    <property type="match status" value="1"/>
</dbReference>
<keyword evidence="8" id="KW-0256">Endoplasmic reticulum</keyword>
<dbReference type="PRINTS" id="PR00463">
    <property type="entry name" value="EP450I"/>
</dbReference>
<keyword evidence="11 14" id="KW-0408">Iron</keyword>
<dbReference type="InterPro" id="IPR036396">
    <property type="entry name" value="Cyt_P450_sf"/>
</dbReference>
<comment type="function">
    <text evidence="2">May be involved in the metabolism of insect hormones and in the breakdown of synthetic insecticides.</text>
</comment>
<reference evidence="17" key="1">
    <citation type="journal article" date="2016" name="Sci. Rep.">
        <title>Molecular characterization of firefly nuptial gifts: a multi-omics approach sheds light on postcopulatory sexual selection.</title>
        <authorList>
            <person name="Al-Wathiqui N."/>
            <person name="Fallon T.R."/>
            <person name="South A."/>
            <person name="Weng J.K."/>
            <person name="Lewis S.M."/>
        </authorList>
    </citation>
    <scope>NUCLEOTIDE SEQUENCE</scope>
</reference>
<dbReference type="GO" id="GO:0020037">
    <property type="term" value="F:heme binding"/>
    <property type="evidence" value="ECO:0007669"/>
    <property type="project" value="InterPro"/>
</dbReference>
<dbReference type="PANTHER" id="PTHR24291:SF189">
    <property type="entry name" value="CYTOCHROME P450 4C3-RELATED"/>
    <property type="match status" value="1"/>
</dbReference>
<evidence type="ECO:0000256" key="11">
    <source>
        <dbReference type="ARBA" id="ARBA00023004"/>
    </source>
</evidence>
<evidence type="ECO:0000256" key="15">
    <source>
        <dbReference type="RuleBase" id="RU000461"/>
    </source>
</evidence>
<comment type="similarity">
    <text evidence="5 15">Belongs to the cytochrome P450 family.</text>
</comment>
<dbReference type="GO" id="GO:0005789">
    <property type="term" value="C:endoplasmic reticulum membrane"/>
    <property type="evidence" value="ECO:0007669"/>
    <property type="project" value="UniProtKB-SubCell"/>
</dbReference>
<dbReference type="GO" id="GO:0016705">
    <property type="term" value="F:oxidoreductase activity, acting on paired donors, with incorporation or reduction of molecular oxygen"/>
    <property type="evidence" value="ECO:0007669"/>
    <property type="project" value="InterPro"/>
</dbReference>
<dbReference type="PRINTS" id="PR00385">
    <property type="entry name" value="P450"/>
</dbReference>
<dbReference type="SUPFAM" id="SSF48264">
    <property type="entry name" value="Cytochrome P450"/>
    <property type="match status" value="1"/>
</dbReference>
<evidence type="ECO:0000256" key="7">
    <source>
        <dbReference type="ARBA" id="ARBA00022723"/>
    </source>
</evidence>
<name>A0A1Y1MDF4_PHOPY</name>
<dbReference type="InterPro" id="IPR001128">
    <property type="entry name" value="Cyt_P450"/>
</dbReference>
<organism evidence="17">
    <name type="scientific">Photinus pyralis</name>
    <name type="common">Common eastern firefly</name>
    <name type="synonym">Lampyris pyralis</name>
    <dbReference type="NCBI Taxonomy" id="7054"/>
    <lineage>
        <taxon>Eukaryota</taxon>
        <taxon>Metazoa</taxon>
        <taxon>Ecdysozoa</taxon>
        <taxon>Arthropoda</taxon>
        <taxon>Hexapoda</taxon>
        <taxon>Insecta</taxon>
        <taxon>Pterygota</taxon>
        <taxon>Neoptera</taxon>
        <taxon>Endopterygota</taxon>
        <taxon>Coleoptera</taxon>
        <taxon>Polyphaga</taxon>
        <taxon>Elateriformia</taxon>
        <taxon>Elateroidea</taxon>
        <taxon>Lampyridae</taxon>
        <taxon>Lampyrinae</taxon>
        <taxon>Photinus</taxon>
    </lineage>
</organism>
<sequence length="487" mass="56501">MAIVSLLVLLAILMVKWWSNRRRADLTNKLPGPYHYPFFGALPHFLFSPDKTWRYLHKFAKADALPIYKTLVLNTLYVNLMVPEDIQVLLSSGKYLNKGQTYQLLEPWVGKGLFNSSGMKWWERRKMTGPAFSIGTMRKFVEAFKEHAERFTQLIERESKKEYTEIEPLVSKGTMHVVCETVMGTKLDEDNEEVGKYLAASHRIGELFIHQLSRPWYAFLPIYLLTPSYWESRKVLKVLHDFTHNIIQEKWKNFAIKGASLKRGAGLLDLLIENSLDERIPVADIREEADAFMFAGHDTTTSMICFALLLLASHSEVQQKVYEEVEEVFSKTDDSTFYEDLQSMRYLDQVLKETLRLYPSGPMISRYITEEMTTHTGYILPKGTNVNVRIYDIHHDPRLYPDPYKFDPERFSPENCKNRHPFAYLAFSAGPRGCMGNKFSLLMGKTIISSILREYEVMPVDTPKSITLVAHVVLKTKEPIKLKFRRR</sequence>
<dbReference type="Gene3D" id="1.10.630.10">
    <property type="entry name" value="Cytochrome P450"/>
    <property type="match status" value="1"/>
</dbReference>
<evidence type="ECO:0000256" key="9">
    <source>
        <dbReference type="ARBA" id="ARBA00022848"/>
    </source>
</evidence>
<protein>
    <recommendedName>
        <fullName evidence="18">Cytochrome P450</fullName>
    </recommendedName>
</protein>
<feature type="signal peptide" evidence="16">
    <location>
        <begin position="1"/>
        <end position="24"/>
    </location>
</feature>
<dbReference type="InterPro" id="IPR050196">
    <property type="entry name" value="Cytochrome_P450_Monoox"/>
</dbReference>
<dbReference type="Pfam" id="PF00067">
    <property type="entry name" value="p450"/>
    <property type="match status" value="1"/>
</dbReference>
<dbReference type="GO" id="GO:0004497">
    <property type="term" value="F:monooxygenase activity"/>
    <property type="evidence" value="ECO:0007669"/>
    <property type="project" value="UniProtKB-KW"/>
</dbReference>
<dbReference type="CDD" id="cd20628">
    <property type="entry name" value="CYP4"/>
    <property type="match status" value="1"/>
</dbReference>